<dbReference type="InterPro" id="IPR000522">
    <property type="entry name" value="ABC_transptr_permease_BtuC"/>
</dbReference>
<dbReference type="Pfam" id="PF01032">
    <property type="entry name" value="FecCD"/>
    <property type="match status" value="1"/>
</dbReference>
<dbReference type="PANTHER" id="PTHR30472">
    <property type="entry name" value="FERRIC ENTEROBACTIN TRANSPORT SYSTEM PERMEASE PROTEIN"/>
    <property type="match status" value="1"/>
</dbReference>
<name>A0A382L0H6_9ZZZZ</name>
<dbReference type="GO" id="GO:0033214">
    <property type="term" value="P:siderophore-iron import into cell"/>
    <property type="evidence" value="ECO:0007669"/>
    <property type="project" value="TreeGrafter"/>
</dbReference>
<dbReference type="GO" id="GO:0005886">
    <property type="term" value="C:plasma membrane"/>
    <property type="evidence" value="ECO:0007669"/>
    <property type="project" value="UniProtKB-SubCell"/>
</dbReference>
<organism evidence="9">
    <name type="scientific">marine metagenome</name>
    <dbReference type="NCBI Taxonomy" id="408172"/>
    <lineage>
        <taxon>unclassified sequences</taxon>
        <taxon>metagenomes</taxon>
        <taxon>ecological metagenomes</taxon>
    </lineage>
</organism>
<reference evidence="9" key="1">
    <citation type="submission" date="2018-05" db="EMBL/GenBank/DDBJ databases">
        <authorList>
            <person name="Lanie J.A."/>
            <person name="Ng W.-L."/>
            <person name="Kazmierczak K.M."/>
            <person name="Andrzejewski T.M."/>
            <person name="Davidsen T.M."/>
            <person name="Wayne K.J."/>
            <person name="Tettelin H."/>
            <person name="Glass J.I."/>
            <person name="Rusch D."/>
            <person name="Podicherti R."/>
            <person name="Tsui H.-C.T."/>
            <person name="Winkler M.E."/>
        </authorList>
    </citation>
    <scope>NUCLEOTIDE SEQUENCE</scope>
</reference>
<keyword evidence="7 8" id="KW-0472">Membrane</keyword>
<evidence type="ECO:0000256" key="5">
    <source>
        <dbReference type="ARBA" id="ARBA00022692"/>
    </source>
</evidence>
<evidence type="ECO:0000256" key="6">
    <source>
        <dbReference type="ARBA" id="ARBA00022989"/>
    </source>
</evidence>
<feature type="transmembrane region" description="Helical" evidence="8">
    <location>
        <begin position="102"/>
        <end position="122"/>
    </location>
</feature>
<evidence type="ECO:0008006" key="10">
    <source>
        <dbReference type="Google" id="ProtNLM"/>
    </source>
</evidence>
<dbReference type="CDD" id="cd06550">
    <property type="entry name" value="TM_ABC_iron-siderophores_like"/>
    <property type="match status" value="1"/>
</dbReference>
<feature type="transmembrane region" description="Helical" evidence="8">
    <location>
        <begin position="224"/>
        <end position="251"/>
    </location>
</feature>
<dbReference type="GO" id="GO:0022857">
    <property type="term" value="F:transmembrane transporter activity"/>
    <property type="evidence" value="ECO:0007669"/>
    <property type="project" value="InterPro"/>
</dbReference>
<keyword evidence="4" id="KW-1003">Cell membrane</keyword>
<keyword evidence="5 8" id="KW-0812">Transmembrane</keyword>
<evidence type="ECO:0000256" key="2">
    <source>
        <dbReference type="ARBA" id="ARBA00007935"/>
    </source>
</evidence>
<keyword evidence="6 8" id="KW-1133">Transmembrane helix</keyword>
<comment type="similarity">
    <text evidence="2">Belongs to the binding-protein-dependent transport system permease family. FecCD subfamily.</text>
</comment>
<feature type="transmembrane region" description="Helical" evidence="8">
    <location>
        <begin position="47"/>
        <end position="68"/>
    </location>
</feature>
<proteinExistence type="inferred from homology"/>
<protein>
    <recommendedName>
        <fullName evidence="10">ABC transporter permease protein</fullName>
    </recommendedName>
</protein>
<dbReference type="PANTHER" id="PTHR30472:SF25">
    <property type="entry name" value="ABC TRANSPORTER PERMEASE PROTEIN MJ0876-RELATED"/>
    <property type="match status" value="1"/>
</dbReference>
<feature type="transmembrane region" description="Helical" evidence="8">
    <location>
        <begin position="75"/>
        <end position="96"/>
    </location>
</feature>
<feature type="transmembrane region" description="Helical" evidence="8">
    <location>
        <begin position="176"/>
        <end position="198"/>
    </location>
</feature>
<keyword evidence="3" id="KW-0813">Transport</keyword>
<dbReference type="AlphaFoldDB" id="A0A382L0H6"/>
<feature type="non-terminal residue" evidence="9">
    <location>
        <position position="256"/>
    </location>
</feature>
<dbReference type="SUPFAM" id="SSF81345">
    <property type="entry name" value="ABC transporter involved in vitamin B12 uptake, BtuC"/>
    <property type="match status" value="1"/>
</dbReference>
<feature type="transmembrane region" description="Helical" evidence="8">
    <location>
        <begin position="134"/>
        <end position="156"/>
    </location>
</feature>
<evidence type="ECO:0000256" key="7">
    <source>
        <dbReference type="ARBA" id="ARBA00023136"/>
    </source>
</evidence>
<evidence type="ECO:0000256" key="4">
    <source>
        <dbReference type="ARBA" id="ARBA00022475"/>
    </source>
</evidence>
<comment type="subcellular location">
    <subcellularLocation>
        <location evidence="1">Cell membrane</location>
        <topology evidence="1">Multi-pass membrane protein</topology>
    </subcellularLocation>
</comment>
<dbReference type="Gene3D" id="1.10.3470.10">
    <property type="entry name" value="ABC transporter involved in vitamin B12 uptake, BtuC"/>
    <property type="match status" value="1"/>
</dbReference>
<evidence type="ECO:0000256" key="3">
    <source>
        <dbReference type="ARBA" id="ARBA00022448"/>
    </source>
</evidence>
<evidence type="ECO:0000313" key="9">
    <source>
        <dbReference type="EMBL" id="SVC30256.1"/>
    </source>
</evidence>
<gene>
    <name evidence="9" type="ORF">METZ01_LOCUS283110</name>
</gene>
<dbReference type="InterPro" id="IPR037294">
    <property type="entry name" value="ABC_BtuC-like"/>
</dbReference>
<accession>A0A382L0H6</accession>
<dbReference type="EMBL" id="UINC01084007">
    <property type="protein sequence ID" value="SVC30256.1"/>
    <property type="molecule type" value="Genomic_DNA"/>
</dbReference>
<evidence type="ECO:0000256" key="1">
    <source>
        <dbReference type="ARBA" id="ARBA00004651"/>
    </source>
</evidence>
<sequence>MALIGTFSLSVWLGSVDLTVEQTIMAFTGRGDGNIRQIVTELRAPRAILAILVGGGLALSGAVFQALLRNPLADPYILGISGGAATGAVLALALGLVSSHSWALPTAAFVGSLLAITLVLRVAVATNNRVDIRVLLLAGVVVGAFFGACISFILSISNAGTVRSAVLWMMGSLAGADWTTVMTVALYTLPATLGLVGLSRALNLLAIGEDTASYLGTDVERVKIAAYVVASLLTAAGVAATGIIGFVGLIVPHGVR</sequence>
<evidence type="ECO:0000256" key="8">
    <source>
        <dbReference type="SAM" id="Phobius"/>
    </source>
</evidence>